<accession>A0ABU1Y5E1</accession>
<reference evidence="1 2" key="1">
    <citation type="submission" date="2023-07" db="EMBL/GenBank/DDBJ databases">
        <title>Sorghum-associated microbial communities from plants grown in Nebraska, USA.</title>
        <authorList>
            <person name="Schachtman D."/>
        </authorList>
    </citation>
    <scope>NUCLEOTIDE SEQUENCE [LARGE SCALE GENOMIC DNA]</scope>
    <source>
        <strain evidence="1 2">4129</strain>
    </source>
</reference>
<dbReference type="RefSeq" id="WP_310278126.1">
    <property type="nucleotide sequence ID" value="NZ_JAVDWQ010000002.1"/>
</dbReference>
<dbReference type="Proteomes" id="UP001269081">
    <property type="component" value="Unassembled WGS sequence"/>
</dbReference>
<gene>
    <name evidence="1" type="ORF">J2W48_000701</name>
</gene>
<evidence type="ECO:0008006" key="3">
    <source>
        <dbReference type="Google" id="ProtNLM"/>
    </source>
</evidence>
<name>A0ABU1Y5E1_9FLAO</name>
<sequence length="244" mass="28392">MGSEASTFVKARRNSITEKRIKQILSYVLECHKLFKSDGITYSKSDVSAAGTVMFEDHLKFEFVEKYLVKQKELLKNKISDLEQINFACETQKRYTDFTDGKTKPDKIDVFINKLGLQNAWLHEPDENIYFALECKRISIKSDSKDYVLDIEKFVNRAHHDLRLPFEGQIAFIENTRLNDQIISDEVNDILKATLTINTDLFLLPEKLHSSVNGTYLSKHKRKHNNQAFSIYHLMFDYSNVVLN</sequence>
<evidence type="ECO:0000313" key="2">
    <source>
        <dbReference type="Proteomes" id="UP001269081"/>
    </source>
</evidence>
<keyword evidence="2" id="KW-1185">Reference proteome</keyword>
<dbReference type="EMBL" id="JAVDWQ010000002">
    <property type="protein sequence ID" value="MDR7208771.1"/>
    <property type="molecule type" value="Genomic_DNA"/>
</dbReference>
<organism evidence="1 2">
    <name type="scientific">Flavobacterium piscis</name>
    <dbReference type="NCBI Taxonomy" id="1114874"/>
    <lineage>
        <taxon>Bacteria</taxon>
        <taxon>Pseudomonadati</taxon>
        <taxon>Bacteroidota</taxon>
        <taxon>Flavobacteriia</taxon>
        <taxon>Flavobacteriales</taxon>
        <taxon>Flavobacteriaceae</taxon>
        <taxon>Flavobacterium</taxon>
    </lineage>
</organism>
<evidence type="ECO:0000313" key="1">
    <source>
        <dbReference type="EMBL" id="MDR7208771.1"/>
    </source>
</evidence>
<proteinExistence type="predicted"/>
<protein>
    <recommendedName>
        <fullName evidence="3">Restriction endonuclease</fullName>
    </recommendedName>
</protein>
<comment type="caution">
    <text evidence="1">The sequence shown here is derived from an EMBL/GenBank/DDBJ whole genome shotgun (WGS) entry which is preliminary data.</text>
</comment>